<evidence type="ECO:0000313" key="2">
    <source>
        <dbReference type="EMBL" id="NBA12062.1"/>
    </source>
</evidence>
<accession>A0AAJ3DCH0</accession>
<reference evidence="2" key="1">
    <citation type="submission" date="2020-01" db="EMBL/GenBank/DDBJ databases">
        <title>First Reported Case and Whole Genome of Weissella confusa in an Equid.</title>
        <authorList>
            <person name="Little S.V."/>
            <person name="Lawhon S.D."/>
        </authorList>
    </citation>
    <scope>NUCLEOTIDE SEQUENCE</scope>
    <source>
        <strain evidence="2">718955</strain>
    </source>
</reference>
<evidence type="ECO:0000313" key="3">
    <source>
        <dbReference type="Proteomes" id="UP000719917"/>
    </source>
</evidence>
<proteinExistence type="predicted"/>
<dbReference type="Proteomes" id="UP000719917">
    <property type="component" value="Unassembled WGS sequence"/>
</dbReference>
<sequence>MEWLLGKKEVRKVALVSYFYETNQTKMLIPELERHFNWSTYMIKSLINELLHDQKRFGIPEQGRLRLSPSEREVELIPGNRAYLLSLTANYIKESYLFRTLVVGMTNNPTALSVLAENLKVPKLHLKNDIHQFHDRARTANIEINTYNRLQGDEWAIRIMLVSIFKNVIHDEIELAEFFAPDIIRQANQVARFYQMSNVEAGHLTDHQHLSLMIELAVWLVRLNARCAISSSDQYKLLLPDDQLDDAYRNLLGLNESVIRRFVRLPPHELSLESRYGVIMFVRVGISDGHLSRHASPEVAKVHSMLTTIAQTVYREFFGQDMPQDLSTQLTRQLELPTMRLLFLTHINYQGNDDYTINHSLFPEYALFTDRFLTRVNEYLGIKTLNIKNRMFRMFYNLFIGILDRQVMIPQLQVSLRIRDTFMHEEVAAMLMRQADLRVDVSDELGQCDMVISATLLPHTDDTRVIVWTTLPTFAEFDSFLHTAVNLTMDKFTKSIYERAN</sequence>
<dbReference type="EMBL" id="JAAAMQ010000017">
    <property type="protein sequence ID" value="NBA12062.1"/>
    <property type="molecule type" value="Genomic_DNA"/>
</dbReference>
<feature type="domain" description="Mga helix-turn-helix" evidence="1">
    <location>
        <begin position="84"/>
        <end position="164"/>
    </location>
</feature>
<protein>
    <recommendedName>
        <fullName evidence="1">Mga helix-turn-helix domain-containing protein</fullName>
    </recommendedName>
</protein>
<dbReference type="AlphaFoldDB" id="A0AAJ3DCH0"/>
<evidence type="ECO:0000259" key="1">
    <source>
        <dbReference type="Pfam" id="PF05043"/>
    </source>
</evidence>
<gene>
    <name evidence="2" type="ORF">GTU77_07510</name>
</gene>
<comment type="caution">
    <text evidence="2">The sequence shown here is derived from an EMBL/GenBank/DDBJ whole genome shotgun (WGS) entry which is preliminary data.</text>
</comment>
<name>A0AAJ3DCH0_WEICO</name>
<dbReference type="InterPro" id="IPR007737">
    <property type="entry name" value="Mga_HTH"/>
</dbReference>
<dbReference type="Pfam" id="PF05043">
    <property type="entry name" value="Mga"/>
    <property type="match status" value="1"/>
</dbReference>
<dbReference type="RefSeq" id="WP_161691240.1">
    <property type="nucleotide sequence ID" value="NZ_JAAAMQ010000017.1"/>
</dbReference>
<organism evidence="2 3">
    <name type="scientific">Weissella confusa</name>
    <name type="common">Lactobacillus confusus</name>
    <dbReference type="NCBI Taxonomy" id="1583"/>
    <lineage>
        <taxon>Bacteria</taxon>
        <taxon>Bacillati</taxon>
        <taxon>Bacillota</taxon>
        <taxon>Bacilli</taxon>
        <taxon>Lactobacillales</taxon>
        <taxon>Lactobacillaceae</taxon>
        <taxon>Weissella</taxon>
    </lineage>
</organism>